<feature type="transmembrane region" description="Helical" evidence="13">
    <location>
        <begin position="36"/>
        <end position="57"/>
    </location>
</feature>
<gene>
    <name evidence="16" type="ORF">SADUNF_Sadunf12G0021300</name>
</gene>
<dbReference type="CDD" id="cd03250">
    <property type="entry name" value="ABCC_MRP_domain1"/>
    <property type="match status" value="1"/>
</dbReference>
<feature type="transmembrane region" description="Helical" evidence="13">
    <location>
        <begin position="297"/>
        <end position="321"/>
    </location>
</feature>
<dbReference type="FunFam" id="1.20.1560.10:FF:000002">
    <property type="entry name" value="ABC transporter C family member 5"/>
    <property type="match status" value="1"/>
</dbReference>
<organism evidence="16 17">
    <name type="scientific">Salix dunnii</name>
    <dbReference type="NCBI Taxonomy" id="1413687"/>
    <lineage>
        <taxon>Eukaryota</taxon>
        <taxon>Viridiplantae</taxon>
        <taxon>Streptophyta</taxon>
        <taxon>Embryophyta</taxon>
        <taxon>Tracheophyta</taxon>
        <taxon>Spermatophyta</taxon>
        <taxon>Magnoliopsida</taxon>
        <taxon>eudicotyledons</taxon>
        <taxon>Gunneridae</taxon>
        <taxon>Pentapetalae</taxon>
        <taxon>rosids</taxon>
        <taxon>fabids</taxon>
        <taxon>Malpighiales</taxon>
        <taxon>Salicaceae</taxon>
        <taxon>Saliceae</taxon>
        <taxon>Salix</taxon>
    </lineage>
</organism>
<dbReference type="InterPro" id="IPR056228">
    <property type="entry name" value="ABCC10-like_N"/>
</dbReference>
<dbReference type="InterPro" id="IPR017871">
    <property type="entry name" value="ABC_transporter-like_CS"/>
</dbReference>
<dbReference type="Pfam" id="PF00005">
    <property type="entry name" value="ABC_tran"/>
    <property type="match status" value="2"/>
</dbReference>
<protein>
    <recommendedName>
        <fullName evidence="3">ABC-type xenobiotic transporter</fullName>
        <ecNumber evidence="3">7.6.2.2</ecNumber>
    </recommendedName>
</protein>
<dbReference type="CDD" id="cd18580">
    <property type="entry name" value="ABC_6TM_ABCC_D2"/>
    <property type="match status" value="1"/>
</dbReference>
<feature type="domain" description="ABC transmembrane type-1" evidence="15">
    <location>
        <begin position="930"/>
        <end position="1197"/>
    </location>
</feature>
<keyword evidence="7" id="KW-0547">Nucleotide-binding</keyword>
<name>A0A835JKP0_9ROSI</name>
<dbReference type="PROSITE" id="PS50929">
    <property type="entry name" value="ABC_TM1F"/>
    <property type="match status" value="2"/>
</dbReference>
<dbReference type="GO" id="GO:0005524">
    <property type="term" value="F:ATP binding"/>
    <property type="evidence" value="ECO:0007669"/>
    <property type="project" value="UniProtKB-KW"/>
</dbReference>
<feature type="transmembrane region" description="Helical" evidence="13">
    <location>
        <begin position="1146"/>
        <end position="1164"/>
    </location>
</feature>
<feature type="transmembrane region" description="Helical" evidence="13">
    <location>
        <begin position="956"/>
        <end position="982"/>
    </location>
</feature>
<evidence type="ECO:0000259" key="14">
    <source>
        <dbReference type="PROSITE" id="PS50893"/>
    </source>
</evidence>
<evidence type="ECO:0000256" key="1">
    <source>
        <dbReference type="ARBA" id="ARBA00004141"/>
    </source>
</evidence>
<dbReference type="FunFam" id="3.40.50.300:FF:000169">
    <property type="entry name" value="ABC transporter C family member 3"/>
    <property type="match status" value="1"/>
</dbReference>
<dbReference type="PROSITE" id="PS50893">
    <property type="entry name" value="ABC_TRANSPORTER_2"/>
    <property type="match status" value="2"/>
</dbReference>
<dbReference type="Gene3D" id="3.40.50.300">
    <property type="entry name" value="P-loop containing nucleotide triphosphate hydrolases"/>
    <property type="match status" value="2"/>
</dbReference>
<dbReference type="CDD" id="cd03244">
    <property type="entry name" value="ABCC_MRP_domain2"/>
    <property type="match status" value="1"/>
</dbReference>
<keyword evidence="4" id="KW-0813">Transport</keyword>
<evidence type="ECO:0000256" key="9">
    <source>
        <dbReference type="ARBA" id="ARBA00022967"/>
    </source>
</evidence>
<keyword evidence="9" id="KW-1278">Translocase</keyword>
<dbReference type="FunFam" id="3.40.50.300:FF:000923">
    <property type="entry name" value="ABC transporter C family member 10"/>
    <property type="match status" value="1"/>
</dbReference>
<dbReference type="InterPro" id="IPR003439">
    <property type="entry name" value="ABC_transporter-like_ATP-bd"/>
</dbReference>
<feature type="transmembrane region" description="Helical" evidence="13">
    <location>
        <begin position="77"/>
        <end position="102"/>
    </location>
</feature>
<evidence type="ECO:0000259" key="15">
    <source>
        <dbReference type="PROSITE" id="PS50929"/>
    </source>
</evidence>
<dbReference type="InterPro" id="IPR044746">
    <property type="entry name" value="ABCC_6TM_D1"/>
</dbReference>
<feature type="transmembrane region" description="Helical" evidence="13">
    <location>
        <begin position="149"/>
        <end position="170"/>
    </location>
</feature>
<feature type="domain" description="ABC transmembrane type-1" evidence="15">
    <location>
        <begin position="310"/>
        <end position="590"/>
    </location>
</feature>
<dbReference type="Gene3D" id="1.20.1560.10">
    <property type="entry name" value="ABC transporter type 1, transmembrane domain"/>
    <property type="match status" value="2"/>
</dbReference>
<dbReference type="EMBL" id="JADGMS010000012">
    <property type="protein sequence ID" value="KAF9671186.1"/>
    <property type="molecule type" value="Genomic_DNA"/>
</dbReference>
<dbReference type="Pfam" id="PF00664">
    <property type="entry name" value="ABC_membrane"/>
    <property type="match status" value="2"/>
</dbReference>
<dbReference type="FunFam" id="1.20.1560.10:FF:000003">
    <property type="entry name" value="ABC transporter C family member 10"/>
    <property type="match status" value="1"/>
</dbReference>
<evidence type="ECO:0000256" key="6">
    <source>
        <dbReference type="ARBA" id="ARBA00022737"/>
    </source>
</evidence>
<dbReference type="CDD" id="cd18579">
    <property type="entry name" value="ABC_6TM_ABCC_D1"/>
    <property type="match status" value="1"/>
</dbReference>
<evidence type="ECO:0000313" key="17">
    <source>
        <dbReference type="Proteomes" id="UP000657918"/>
    </source>
</evidence>
<evidence type="ECO:0000256" key="2">
    <source>
        <dbReference type="ARBA" id="ARBA00009726"/>
    </source>
</evidence>
<dbReference type="GO" id="GO:0016020">
    <property type="term" value="C:membrane"/>
    <property type="evidence" value="ECO:0007669"/>
    <property type="project" value="UniProtKB-SubCell"/>
</dbReference>
<dbReference type="GO" id="GO:0008559">
    <property type="term" value="F:ABC-type xenobiotic transporter activity"/>
    <property type="evidence" value="ECO:0007669"/>
    <property type="project" value="UniProtKB-EC"/>
</dbReference>
<feature type="transmembrane region" description="Helical" evidence="13">
    <location>
        <begin position="1045"/>
        <end position="1067"/>
    </location>
</feature>
<evidence type="ECO:0000256" key="4">
    <source>
        <dbReference type="ARBA" id="ARBA00022448"/>
    </source>
</evidence>
<proteinExistence type="inferred from homology"/>
<evidence type="ECO:0000313" key="16">
    <source>
        <dbReference type="EMBL" id="KAF9671186.1"/>
    </source>
</evidence>
<keyword evidence="6" id="KW-0677">Repeat</keyword>
<feature type="domain" description="ABC transporter" evidence="14">
    <location>
        <begin position="627"/>
        <end position="848"/>
    </location>
</feature>
<feature type="transmembrane region" description="Helical" evidence="13">
    <location>
        <begin position="117"/>
        <end position="137"/>
    </location>
</feature>
<keyword evidence="8" id="KW-0067">ATP-binding</keyword>
<dbReference type="OrthoDB" id="6500128at2759"/>
<evidence type="ECO:0000256" key="8">
    <source>
        <dbReference type="ARBA" id="ARBA00022840"/>
    </source>
</evidence>
<comment type="subcellular location">
    <subcellularLocation>
        <location evidence="1">Membrane</location>
        <topology evidence="1">Multi-pass membrane protein</topology>
    </subcellularLocation>
</comment>
<comment type="catalytic activity">
    <reaction evidence="12">
        <text>ATP + H2O + xenobioticSide 1 = ADP + phosphate + xenobioticSide 2.</text>
        <dbReference type="EC" id="7.6.2.2"/>
    </reaction>
</comment>
<evidence type="ECO:0000256" key="5">
    <source>
        <dbReference type="ARBA" id="ARBA00022692"/>
    </source>
</evidence>
<dbReference type="Proteomes" id="UP000657918">
    <property type="component" value="Unassembled WGS sequence"/>
</dbReference>
<evidence type="ECO:0000256" key="12">
    <source>
        <dbReference type="ARBA" id="ARBA00034018"/>
    </source>
</evidence>
<evidence type="ECO:0000256" key="7">
    <source>
        <dbReference type="ARBA" id="ARBA00022741"/>
    </source>
</evidence>
<dbReference type="EC" id="7.6.2.2" evidence="3"/>
<evidence type="ECO:0000256" key="11">
    <source>
        <dbReference type="ARBA" id="ARBA00023136"/>
    </source>
</evidence>
<feature type="transmembrane region" description="Helical" evidence="13">
    <location>
        <begin position="917"/>
        <end position="936"/>
    </location>
</feature>
<dbReference type="InterPro" id="IPR027417">
    <property type="entry name" value="P-loop_NTPase"/>
</dbReference>
<evidence type="ECO:0000256" key="13">
    <source>
        <dbReference type="SAM" id="Phobius"/>
    </source>
</evidence>
<dbReference type="InterPro" id="IPR011527">
    <property type="entry name" value="ABC1_TM_dom"/>
</dbReference>
<keyword evidence="10 13" id="KW-1133">Transmembrane helix</keyword>
<dbReference type="InterPro" id="IPR044726">
    <property type="entry name" value="ABCC_6TM_D2"/>
</dbReference>
<sequence>MEDLWMVFCGESGNLDIGEKLSSSGSGLVFQPTSCINHALIICFNVLLLIMLLFTSIQKSSSPSKIDDILSRSRGYLRLRTVSAIFNGCIGFVYLCLGMWILEEQLRKNQTVLPLKSWLVVLFQGFTWLLVGLTISLRGKHLQRTLLRVLSILAFLFAGIVCALSIYSVISGKVISIKIALDVLSFPGAILLLLCVYKVYQHEGSFGSDLYAPLNGEANGTTKTDSAVKVTLLAEAGFFNKMSFWWLNSLMKKGKEKTLEDEDIPKLREEDRAESCYIEFLEQLNKHKQAGSSQLSLLWIIIFCHWKDILISGLFALLKILTLSAGPLLLNAFILVAEGKAGFKYEGYVLALTLFFSKNLESLSQRQWYFRSRLIGLKVKSLLTAAIYKKQLRLSSLSRFMHSGGEIMNYVTVDAYRIGEFPFWFHQTWTTSLQLCISLVILYRAMGLATFAAIVVIIITVLCNAPLAKLQHKFQSKLMVAQDERLKACNEALVNMKVLKLYAWETHFKNAIENLREVEYKWLSAVQMRRAYNSFLFWSSPVLVSSATFGACYFLKIPLHANNVFTFVATLRLVQDPIRSIPDIIGVVIQAKVAFARIVKFLEAPELQSRNVQQRHDTGSVNCSVLIRSADFSWEENSSRPTLRNVSLKMVPGEKVAVCGEVGSGKSTLLAAILGEVSHTKGTIQIHGRIAYVSQTAWIQTGTIQENILFGSEMDRQRYQDTLERCSLVKDLELLPYGDLTEIGERGVNLSGGQKQRIQLARALYQNADIYLLDDPFSAVDAQTATSLFNEYITGALSGKTVLLVTHQVDFLPAFDSVMLMSNGEILQAAPYHQLLSSSQEFQDLVNAHKETAGSERLPEANAMQRQGSSVGEIEKSCVEKQHKTSQGDQLIKQEEKDVGDTGFKPYIEYLNQNKGYLYFALASFSHLLFVTGQILQNSWMAANVDDPHVSPLRLIVVYLSIGVTSMLFVLCRSIFTVVLGLQSSKSLFSQLLNSLFRAPMSFYDSTPLGRILSRVASDLSIVDLDVPFSLIFAVGATTNAYSNMGVLAFVTWQVLFVSIPMVYLAIRLQRYYFASAKELMRINGTTKSLVANHLAESVAGALTIRAFEGEDRFFEKNLHLIDINASPFFHSFAANEWLIQRLETFSATILASAALCVVLLPPGTFSSGFIGMALSYGLSLNMSLVMSIQNQCMAANHIISVERLNQYMHIPSEAPEVVEDNCPPSNWPAAGKVDICDLQIRYRPDTPLVLRGISCTFEGGHKIGIVGRTGSGKTTLIGALFRLVEPTGGKIIVDGIDISKIGLHDLRSRFGIIPQDPTLFNGSVRYNLDPLSQHTDQEIWEVLRKCQLHQAVQEKEQGLDSLVVEDGSNWSMGQRQLFCLGRALLRRSRILVLDEATASIDNATDLILQKTIRTEFSDCTVITVAHRIPTVMDCTMVLAISDGKKTSRVRRAKELNEDRRFTIWSACKGVLVSFTRSRITLKLTIKSHASHFTFHTGSAAVIKGSRARDTDNFCYIQWLYRICVLVLGHMDFRREAEEKPDRLTFEKLKTIQTEFSNRTVITATHRRPPVMIARWYFPLAEVSFIPLIHALMRCDFNMDLGLQRIIEYERNIWEREPTVASSCREYQKKFLDATKSCF</sequence>
<feature type="domain" description="ABC transporter" evidence="14">
    <location>
        <begin position="1234"/>
        <end position="1469"/>
    </location>
</feature>
<dbReference type="SUPFAM" id="SSF90123">
    <property type="entry name" value="ABC transporter transmembrane region"/>
    <property type="match status" value="2"/>
</dbReference>
<accession>A0A835JKP0</accession>
<dbReference type="SMART" id="SM00382">
    <property type="entry name" value="AAA"/>
    <property type="match status" value="2"/>
</dbReference>
<dbReference type="InterPro" id="IPR036640">
    <property type="entry name" value="ABC1_TM_sf"/>
</dbReference>
<keyword evidence="17" id="KW-1185">Reference proteome</keyword>
<keyword evidence="11 13" id="KW-0472">Membrane</keyword>
<keyword evidence="5 13" id="KW-0812">Transmembrane</keyword>
<evidence type="ECO:0000256" key="10">
    <source>
        <dbReference type="ARBA" id="ARBA00022989"/>
    </source>
</evidence>
<comment type="caution">
    <text evidence="16">The sequence shown here is derived from an EMBL/GenBank/DDBJ whole genome shotgun (WGS) entry which is preliminary data.</text>
</comment>
<dbReference type="PROSITE" id="PS00211">
    <property type="entry name" value="ABC_TRANSPORTER_1"/>
    <property type="match status" value="1"/>
</dbReference>
<reference evidence="16 17" key="1">
    <citation type="submission" date="2020-10" db="EMBL/GenBank/DDBJ databases">
        <title>Plant Genome Project.</title>
        <authorList>
            <person name="Zhang R.-G."/>
        </authorList>
    </citation>
    <scope>NUCLEOTIDE SEQUENCE [LARGE SCALE GENOMIC DNA]</scope>
    <source>
        <strain evidence="16">FAFU-HL-1</strain>
        <tissue evidence="16">Leaf</tissue>
    </source>
</reference>
<dbReference type="InterPro" id="IPR003593">
    <property type="entry name" value="AAA+_ATPase"/>
</dbReference>
<dbReference type="PANTHER" id="PTHR24223:SF369">
    <property type="entry name" value="ABC TRANSPORTER C FAMILY MEMBER 10"/>
    <property type="match status" value="1"/>
</dbReference>
<dbReference type="SUPFAM" id="SSF52540">
    <property type="entry name" value="P-loop containing nucleoside triphosphate hydrolases"/>
    <property type="match status" value="2"/>
</dbReference>
<comment type="similarity">
    <text evidence="2">Belongs to the ABC transporter superfamily. ABCC family. Conjugate transporter (TC 3.A.1.208) subfamily.</text>
</comment>
<dbReference type="PANTHER" id="PTHR24223">
    <property type="entry name" value="ATP-BINDING CASSETTE SUB-FAMILY C"/>
    <property type="match status" value="1"/>
</dbReference>
<dbReference type="Pfam" id="PF24358">
    <property type="entry name" value="ABCC10_N"/>
    <property type="match status" value="1"/>
</dbReference>
<feature type="transmembrane region" description="Helical" evidence="13">
    <location>
        <begin position="441"/>
        <end position="467"/>
    </location>
</feature>
<dbReference type="GO" id="GO:0016887">
    <property type="term" value="F:ATP hydrolysis activity"/>
    <property type="evidence" value="ECO:0007669"/>
    <property type="project" value="InterPro"/>
</dbReference>
<evidence type="ECO:0000256" key="3">
    <source>
        <dbReference type="ARBA" id="ARBA00012191"/>
    </source>
</evidence>
<dbReference type="InterPro" id="IPR050173">
    <property type="entry name" value="ABC_transporter_C-like"/>
</dbReference>
<feature type="transmembrane region" description="Helical" evidence="13">
    <location>
        <begin position="176"/>
        <end position="197"/>
    </location>
</feature>